<feature type="signal peptide" evidence="8">
    <location>
        <begin position="1"/>
        <end position="19"/>
    </location>
</feature>
<dbReference type="PATRIC" id="fig|1217721.7.peg.2125"/>
<dbReference type="OrthoDB" id="9773538at2"/>
<feature type="chain" id="PRO_5001706785" description="Peptidase M3A/M3B catalytic domain-containing protein" evidence="8">
    <location>
        <begin position="20"/>
        <end position="674"/>
    </location>
</feature>
<evidence type="ECO:0000256" key="7">
    <source>
        <dbReference type="RuleBase" id="RU003435"/>
    </source>
</evidence>
<protein>
    <recommendedName>
        <fullName evidence="9">Peptidase M3A/M3B catalytic domain-containing protein</fullName>
    </recommendedName>
</protein>
<reference evidence="10 11" key="1">
    <citation type="submission" date="2014-07" db="EMBL/GenBank/DDBJ databases">
        <title>Complete Genome Sequence of Dyella japonica Strain A8 Isolated from Malaysian Tropical Soil.</title>
        <authorList>
            <person name="Hui R.K.H."/>
            <person name="Chen J.-W."/>
            <person name="Chan K.-G."/>
            <person name="Leung F.C.C."/>
        </authorList>
    </citation>
    <scope>NUCLEOTIDE SEQUENCE [LARGE SCALE GENOMIC DNA]</scope>
    <source>
        <strain evidence="10 11">A8</strain>
    </source>
</reference>
<dbReference type="KEGG" id="dja:HY57_10280"/>
<evidence type="ECO:0000256" key="8">
    <source>
        <dbReference type="SAM" id="SignalP"/>
    </source>
</evidence>
<keyword evidence="2 7" id="KW-0645">Protease</keyword>
<feature type="domain" description="Peptidase M3A/M3B catalytic" evidence="9">
    <location>
        <begin position="231"/>
        <end position="671"/>
    </location>
</feature>
<dbReference type="CDD" id="cd06455">
    <property type="entry name" value="M3A_TOP"/>
    <property type="match status" value="1"/>
</dbReference>
<evidence type="ECO:0000259" key="9">
    <source>
        <dbReference type="Pfam" id="PF01432"/>
    </source>
</evidence>
<keyword evidence="11" id="KW-1185">Reference proteome</keyword>
<dbReference type="Gene3D" id="1.20.1050.40">
    <property type="entry name" value="Endopeptidase. Chain P, domain 1"/>
    <property type="match status" value="1"/>
</dbReference>
<dbReference type="PANTHER" id="PTHR11804">
    <property type="entry name" value="PROTEASE M3 THIMET OLIGOPEPTIDASE-RELATED"/>
    <property type="match status" value="1"/>
</dbReference>
<gene>
    <name evidence="10" type="ORF">HY57_10280</name>
</gene>
<dbReference type="FunFam" id="3.40.390.10:FF:000074">
    <property type="entry name" value="Metalloprotease"/>
    <property type="match status" value="1"/>
</dbReference>
<keyword evidence="8" id="KW-0732">Signal</keyword>
<evidence type="ECO:0000256" key="4">
    <source>
        <dbReference type="ARBA" id="ARBA00022801"/>
    </source>
</evidence>
<sequence>MRNVLAAPLLLAFVAPGHATPPASPPDAGIAWNLTAGQVSHSCADALAHAKSRIGKIDAQPTGKATFASGIGAVENTVADLNDALSAQLILSQVATDKGVRDASTQCQQDYSAFMVKVNADPAIYALAQTAQGQVSDQADRQLVKLYLEQGRRNGAGLDAATRAKVTALFDQLNNLQIAFGQALDEEHVSIDVSQKEAASLPKDFIATLAPKGDGYTVPVDESTAGTFLRNESSGEARERYLEAFYRRGGEQNVKRLSDAVAIRAQLARLLGYPSWAAYQLDVKMAKTPDNVNQFLTQIDDKLMPKARSELAMLSQMKQQDGDSTPFVDADFQYYAVKLKKERYNVDQEQIRQYFPVNKVVPAMLAIYEKTLGIRFEAVSNARTWAPGVTEYAIYDATSHALIGWFFLDLYPRPGKYSHFASTPLRSGRRLPDGSTQKPVATIIGNWPASVPGKPSLLSHGMVTVFFHEFGHVMHMTLSKAPYETLYGSNVRQDFVEAPSQMLENWMWQPSVLKAVSSKEGTGEPLPDDVIARMVGAKHVFDGYNNIQEVFLASYDMRLHDGSAKVDPTQLWNDEWRKLMPLPVTEGVIPEASFGHLMQGYDAGYYGYLWSRVYAQDMYTAFGKDNANTASAGMRYRRDILEPGGTEEPDVLLERFLGRATSYDAFYRDIGIAP</sequence>
<dbReference type="GO" id="GO:0006518">
    <property type="term" value="P:peptide metabolic process"/>
    <property type="evidence" value="ECO:0007669"/>
    <property type="project" value="TreeGrafter"/>
</dbReference>
<dbReference type="InterPro" id="IPR001567">
    <property type="entry name" value="Pept_M3A_M3B_dom"/>
</dbReference>
<keyword evidence="5 7" id="KW-0862">Zinc</keyword>
<evidence type="ECO:0000256" key="6">
    <source>
        <dbReference type="ARBA" id="ARBA00023049"/>
    </source>
</evidence>
<dbReference type="SUPFAM" id="SSF55486">
    <property type="entry name" value="Metalloproteases ('zincins'), catalytic domain"/>
    <property type="match status" value="1"/>
</dbReference>
<dbReference type="GO" id="GO:0004222">
    <property type="term" value="F:metalloendopeptidase activity"/>
    <property type="evidence" value="ECO:0007669"/>
    <property type="project" value="InterPro"/>
</dbReference>
<evidence type="ECO:0000256" key="1">
    <source>
        <dbReference type="ARBA" id="ARBA00006040"/>
    </source>
</evidence>
<organism evidence="10 11">
    <name type="scientific">Dyella japonica A8</name>
    <dbReference type="NCBI Taxonomy" id="1217721"/>
    <lineage>
        <taxon>Bacteria</taxon>
        <taxon>Pseudomonadati</taxon>
        <taxon>Pseudomonadota</taxon>
        <taxon>Gammaproteobacteria</taxon>
        <taxon>Lysobacterales</taxon>
        <taxon>Rhodanobacteraceae</taxon>
        <taxon>Dyella</taxon>
    </lineage>
</organism>
<evidence type="ECO:0000256" key="5">
    <source>
        <dbReference type="ARBA" id="ARBA00022833"/>
    </source>
</evidence>
<name>A0A075K619_9GAMM</name>
<evidence type="ECO:0000313" key="10">
    <source>
        <dbReference type="EMBL" id="AIF47623.1"/>
    </source>
</evidence>
<evidence type="ECO:0000256" key="2">
    <source>
        <dbReference type="ARBA" id="ARBA00022670"/>
    </source>
</evidence>
<comment type="similarity">
    <text evidence="1 7">Belongs to the peptidase M3 family.</text>
</comment>
<accession>A0A075K619</accession>
<dbReference type="InterPro" id="IPR045090">
    <property type="entry name" value="Pept_M3A_M3B"/>
</dbReference>
<dbReference type="RefSeq" id="WP_019464228.1">
    <property type="nucleotide sequence ID" value="NZ_ALOY01000115.1"/>
</dbReference>
<dbReference type="GO" id="GO:0006508">
    <property type="term" value="P:proteolysis"/>
    <property type="evidence" value="ECO:0007669"/>
    <property type="project" value="UniProtKB-KW"/>
</dbReference>
<dbReference type="Gene3D" id="1.10.1370.10">
    <property type="entry name" value="Neurolysin, domain 3"/>
    <property type="match status" value="1"/>
</dbReference>
<keyword evidence="4 7" id="KW-0378">Hydrolase</keyword>
<dbReference type="InterPro" id="IPR024079">
    <property type="entry name" value="MetalloPept_cat_dom_sf"/>
</dbReference>
<dbReference type="PANTHER" id="PTHR11804:SF84">
    <property type="entry name" value="SACCHAROLYSIN"/>
    <property type="match status" value="1"/>
</dbReference>
<proteinExistence type="inferred from homology"/>
<dbReference type="Pfam" id="PF01432">
    <property type="entry name" value="Peptidase_M3"/>
    <property type="match status" value="1"/>
</dbReference>
<keyword evidence="3 7" id="KW-0479">Metal-binding</keyword>
<dbReference type="InterPro" id="IPR024077">
    <property type="entry name" value="Neurolysin/TOP_dom2"/>
</dbReference>
<dbReference type="Gene3D" id="3.40.390.10">
    <property type="entry name" value="Collagenase (Catalytic Domain)"/>
    <property type="match status" value="1"/>
</dbReference>
<evidence type="ECO:0000256" key="3">
    <source>
        <dbReference type="ARBA" id="ARBA00022723"/>
    </source>
</evidence>
<evidence type="ECO:0000313" key="11">
    <source>
        <dbReference type="Proteomes" id="UP000027987"/>
    </source>
</evidence>
<comment type="cofactor">
    <cofactor evidence="7">
        <name>Zn(2+)</name>
        <dbReference type="ChEBI" id="CHEBI:29105"/>
    </cofactor>
    <text evidence="7">Binds 1 zinc ion.</text>
</comment>
<dbReference type="GO" id="GO:0046872">
    <property type="term" value="F:metal ion binding"/>
    <property type="evidence" value="ECO:0007669"/>
    <property type="project" value="UniProtKB-UniRule"/>
</dbReference>
<keyword evidence="6 7" id="KW-0482">Metalloprotease</keyword>
<dbReference type="EMBL" id="CP008884">
    <property type="protein sequence ID" value="AIF47623.1"/>
    <property type="molecule type" value="Genomic_DNA"/>
</dbReference>
<dbReference type="AlphaFoldDB" id="A0A075K619"/>
<dbReference type="Proteomes" id="UP000027987">
    <property type="component" value="Chromosome"/>
</dbReference>
<dbReference type="HOGENOM" id="CLU_001805_2_0_6"/>
<dbReference type="InterPro" id="IPR024080">
    <property type="entry name" value="Neurolysin/TOP_N"/>
</dbReference>